<accession>A0A7Y7U563</accession>
<evidence type="ECO:0000313" key="2">
    <source>
        <dbReference type="EMBL" id="NVO30389.1"/>
    </source>
</evidence>
<name>A0A7Y7U563_9BACT</name>
<evidence type="ECO:0000256" key="1">
    <source>
        <dbReference type="SAM" id="SignalP"/>
    </source>
</evidence>
<gene>
    <name evidence="2" type="ORF">HW554_04145</name>
</gene>
<dbReference type="RefSeq" id="WP_176907084.1">
    <property type="nucleotide sequence ID" value="NZ_JABKAU010000005.1"/>
</dbReference>
<dbReference type="PROSITE" id="PS51257">
    <property type="entry name" value="PROKAR_LIPOPROTEIN"/>
    <property type="match status" value="1"/>
</dbReference>
<protein>
    <submittedName>
        <fullName evidence="2">Uncharacterized protein</fullName>
    </submittedName>
</protein>
<dbReference type="EMBL" id="JABKAU010000005">
    <property type="protein sequence ID" value="NVO30389.1"/>
    <property type="molecule type" value="Genomic_DNA"/>
</dbReference>
<proteinExistence type="predicted"/>
<sequence>MRYSPLANLLLLVLLAGCQFDSGVVVCEDGTTPCPQVPTTIRDLQTQLGAPRQTFTYQPGQTNTFTGAQGTIVTIPAGAFLKFGRPVTSPVQLTLREVYDRATMVLSNMPTITSSGDVLESAGEIYLRADQDTTLRLAPGIAIRLQTPNPPNLAIIDSMLLFVAPSVPAGCFGWSLYRDAVSDLTPVAGGNIVTIGQTLYNSGYGWFNCDRFYGSSSLLPVVVQAPGTNIDQTNTAVFIIFRDFNGTLALCDFALPNVFTARSVPNGARVSVVVIRTIEGKLYYGRQDDIVQPGRSFSPLLRETTAVELVADLKRI</sequence>
<keyword evidence="3" id="KW-1185">Reference proteome</keyword>
<evidence type="ECO:0000313" key="3">
    <source>
        <dbReference type="Proteomes" id="UP000565521"/>
    </source>
</evidence>
<keyword evidence="1" id="KW-0732">Signal</keyword>
<feature type="signal peptide" evidence="1">
    <location>
        <begin position="1"/>
        <end position="27"/>
    </location>
</feature>
<organism evidence="2 3">
    <name type="scientific">Hymenobacter lapidiphilus</name>
    <dbReference type="NCBI Taxonomy" id="2608003"/>
    <lineage>
        <taxon>Bacteria</taxon>
        <taxon>Pseudomonadati</taxon>
        <taxon>Bacteroidota</taxon>
        <taxon>Cytophagia</taxon>
        <taxon>Cytophagales</taxon>
        <taxon>Hymenobacteraceae</taxon>
        <taxon>Hymenobacter</taxon>
    </lineage>
</organism>
<dbReference type="AlphaFoldDB" id="A0A7Y7U563"/>
<comment type="caution">
    <text evidence="2">The sequence shown here is derived from an EMBL/GenBank/DDBJ whole genome shotgun (WGS) entry which is preliminary data.</text>
</comment>
<reference evidence="2 3" key="1">
    <citation type="submission" date="2020-05" db="EMBL/GenBank/DDBJ databases">
        <title>Hymenobacter terrestris sp. nov. and Hymenobacter lapidiphilus sp. nov., isolated from regoliths in Antarctica.</title>
        <authorList>
            <person name="Sedlacek I."/>
            <person name="Pantucek R."/>
            <person name="Zeman M."/>
            <person name="Holochova P."/>
            <person name="Kralova S."/>
            <person name="Stankova E."/>
            <person name="Sedo O."/>
            <person name="Micenkova L."/>
            <person name="Svec P."/>
            <person name="Gupta V."/>
            <person name="Sood U."/>
            <person name="Korpole U.S."/>
            <person name="Lal R."/>
        </authorList>
    </citation>
    <scope>NUCLEOTIDE SEQUENCE [LARGE SCALE GENOMIC DNA]</scope>
    <source>
        <strain evidence="2 3">P5342</strain>
    </source>
</reference>
<dbReference type="Proteomes" id="UP000565521">
    <property type="component" value="Unassembled WGS sequence"/>
</dbReference>
<feature type="chain" id="PRO_5031425009" evidence="1">
    <location>
        <begin position="28"/>
        <end position="316"/>
    </location>
</feature>